<dbReference type="Gene3D" id="1.10.3210.10">
    <property type="entry name" value="Hypothetical protein af1432"/>
    <property type="match status" value="1"/>
</dbReference>
<dbReference type="AlphaFoldDB" id="A0A8A4TWV4"/>
<dbReference type="RefSeq" id="WP_237383784.1">
    <property type="nucleotide sequence ID" value="NZ_CP071793.1"/>
</dbReference>
<dbReference type="Proteomes" id="UP000663929">
    <property type="component" value="Chromosome"/>
</dbReference>
<organism evidence="2 3">
    <name type="scientific">Sulfidibacter corallicola</name>
    <dbReference type="NCBI Taxonomy" id="2818388"/>
    <lineage>
        <taxon>Bacteria</taxon>
        <taxon>Pseudomonadati</taxon>
        <taxon>Acidobacteriota</taxon>
        <taxon>Holophagae</taxon>
        <taxon>Acanthopleuribacterales</taxon>
        <taxon>Acanthopleuribacteraceae</taxon>
        <taxon>Sulfidibacter</taxon>
    </lineage>
</organism>
<dbReference type="KEGG" id="scor:J3U87_14605"/>
<protein>
    <submittedName>
        <fullName evidence="2">HDOD domain-containing protein</fullName>
    </submittedName>
</protein>
<sequence>MKIHCPVCRHTNLLNDDDISGFLFSFQCENCQNLLSVKIQVHALNVVKTGRQQTQPSDRKNQVAAFIYENKDKLNLPVLPVLATKIRRIRNNASGTLNDVVDLVRSDQIIATKILRLANSALYGGLVEITDLKMAIMRLGLTVTETLVTALENKRLYTSDHAVLLDFLEKMWRHSLGVAVTSQNIAEQVKYPQVEEVFTAGLLHDFGYILCLQALQQGEGFNVDFNRFTEEEFFNLCFEEHTKLGAWYLSEAGLPPKLTNVVAFHEEIPSEESDNSALHIVALANLLCKKVGIGAKHEPEIRLEVTESAQFLNLNEVQLANLEVHCEDLTQKLAEMLQ</sequence>
<accession>A0A8A4TWV4</accession>
<dbReference type="PROSITE" id="PS51833">
    <property type="entry name" value="HDOD"/>
    <property type="match status" value="1"/>
</dbReference>
<dbReference type="SUPFAM" id="SSF109604">
    <property type="entry name" value="HD-domain/PDEase-like"/>
    <property type="match status" value="1"/>
</dbReference>
<dbReference type="InterPro" id="IPR052340">
    <property type="entry name" value="RNase_Y/CdgJ"/>
</dbReference>
<dbReference type="InterPro" id="IPR013976">
    <property type="entry name" value="HDOD"/>
</dbReference>
<dbReference type="NCBIfam" id="TIGR00277">
    <property type="entry name" value="HDIG"/>
    <property type="match status" value="1"/>
</dbReference>
<evidence type="ECO:0000313" key="2">
    <source>
        <dbReference type="EMBL" id="QTD53681.1"/>
    </source>
</evidence>
<dbReference type="EMBL" id="CP071793">
    <property type="protein sequence ID" value="QTD53681.1"/>
    <property type="molecule type" value="Genomic_DNA"/>
</dbReference>
<dbReference type="InterPro" id="IPR003607">
    <property type="entry name" value="HD/PDEase_dom"/>
</dbReference>
<feature type="domain" description="HDOD" evidence="1">
    <location>
        <begin position="76"/>
        <end position="268"/>
    </location>
</feature>
<name>A0A8A4TWV4_SULCO</name>
<dbReference type="PANTHER" id="PTHR33525">
    <property type="match status" value="1"/>
</dbReference>
<dbReference type="InterPro" id="IPR006675">
    <property type="entry name" value="HDIG_dom"/>
</dbReference>
<dbReference type="PANTHER" id="PTHR33525:SF3">
    <property type="entry name" value="RIBONUCLEASE Y"/>
    <property type="match status" value="1"/>
</dbReference>
<gene>
    <name evidence="2" type="ORF">J3U87_14605</name>
</gene>
<reference evidence="2" key="1">
    <citation type="submission" date="2021-03" db="EMBL/GenBank/DDBJ databases">
        <title>Acanthopleuribacteraceae sp. M133.</title>
        <authorList>
            <person name="Wang G."/>
        </authorList>
    </citation>
    <scope>NUCLEOTIDE SEQUENCE</scope>
    <source>
        <strain evidence="2">M133</strain>
    </source>
</reference>
<dbReference type="Pfam" id="PF08668">
    <property type="entry name" value="HDOD"/>
    <property type="match status" value="1"/>
</dbReference>
<evidence type="ECO:0000259" key="1">
    <source>
        <dbReference type="PROSITE" id="PS51833"/>
    </source>
</evidence>
<dbReference type="CDD" id="cd00077">
    <property type="entry name" value="HDc"/>
    <property type="match status" value="1"/>
</dbReference>
<proteinExistence type="predicted"/>
<evidence type="ECO:0000313" key="3">
    <source>
        <dbReference type="Proteomes" id="UP000663929"/>
    </source>
</evidence>
<keyword evidence="3" id="KW-1185">Reference proteome</keyword>